<feature type="region of interest" description="Disordered" evidence="7">
    <location>
        <begin position="543"/>
        <end position="587"/>
    </location>
</feature>
<dbReference type="PANTHER" id="PTHR24351">
    <property type="entry name" value="RIBOSOMAL PROTEIN S6 KINASE"/>
    <property type="match status" value="1"/>
</dbReference>
<keyword evidence="1" id="KW-0723">Serine/threonine-protein kinase</keyword>
<dbReference type="GeneID" id="70138256"/>
<dbReference type="PROSITE" id="PS50011">
    <property type="entry name" value="PROTEIN_KINASE_DOM"/>
    <property type="match status" value="1"/>
</dbReference>
<keyword evidence="4 9" id="KW-0418">Kinase</keyword>
<organism evidence="9 10">
    <name type="scientific">Truncatella angustata</name>
    <dbReference type="NCBI Taxonomy" id="152316"/>
    <lineage>
        <taxon>Eukaryota</taxon>
        <taxon>Fungi</taxon>
        <taxon>Dikarya</taxon>
        <taxon>Ascomycota</taxon>
        <taxon>Pezizomycotina</taxon>
        <taxon>Sordariomycetes</taxon>
        <taxon>Xylariomycetidae</taxon>
        <taxon>Amphisphaeriales</taxon>
        <taxon>Sporocadaceae</taxon>
        <taxon>Truncatella</taxon>
    </lineage>
</organism>
<dbReference type="SUPFAM" id="SSF56112">
    <property type="entry name" value="Protein kinase-like (PK-like)"/>
    <property type="match status" value="1"/>
</dbReference>
<name>A0A9P8RF73_9PEZI</name>
<dbReference type="Proteomes" id="UP000758603">
    <property type="component" value="Unassembled WGS sequence"/>
</dbReference>
<keyword evidence="2" id="KW-0808">Transferase</keyword>
<dbReference type="GO" id="GO:0004674">
    <property type="term" value="F:protein serine/threonine kinase activity"/>
    <property type="evidence" value="ECO:0007669"/>
    <property type="project" value="UniProtKB-KW"/>
</dbReference>
<feature type="repeat" description="ANK" evidence="6">
    <location>
        <begin position="639"/>
        <end position="668"/>
    </location>
</feature>
<dbReference type="Pfam" id="PF00069">
    <property type="entry name" value="Pkinase"/>
    <property type="match status" value="1"/>
</dbReference>
<reference evidence="9" key="1">
    <citation type="journal article" date="2021" name="Nat. Commun.">
        <title>Genetic determinants of endophytism in the Arabidopsis root mycobiome.</title>
        <authorList>
            <person name="Mesny F."/>
            <person name="Miyauchi S."/>
            <person name="Thiergart T."/>
            <person name="Pickel B."/>
            <person name="Atanasova L."/>
            <person name="Karlsson M."/>
            <person name="Huettel B."/>
            <person name="Barry K.W."/>
            <person name="Haridas S."/>
            <person name="Chen C."/>
            <person name="Bauer D."/>
            <person name="Andreopoulos W."/>
            <person name="Pangilinan J."/>
            <person name="LaButti K."/>
            <person name="Riley R."/>
            <person name="Lipzen A."/>
            <person name="Clum A."/>
            <person name="Drula E."/>
            <person name="Henrissat B."/>
            <person name="Kohler A."/>
            <person name="Grigoriev I.V."/>
            <person name="Martin F.M."/>
            <person name="Hacquard S."/>
        </authorList>
    </citation>
    <scope>NUCLEOTIDE SEQUENCE</scope>
    <source>
        <strain evidence="9">MPI-SDFR-AT-0073</strain>
    </source>
</reference>
<dbReference type="PROSITE" id="PS50088">
    <property type="entry name" value="ANK_REPEAT"/>
    <property type="match status" value="1"/>
</dbReference>
<protein>
    <submittedName>
        <fullName evidence="9">Kinase-like domain-containing protein</fullName>
    </submittedName>
</protein>
<evidence type="ECO:0000256" key="6">
    <source>
        <dbReference type="PROSITE-ProRule" id="PRU00023"/>
    </source>
</evidence>
<dbReference type="RefSeq" id="XP_045951412.1">
    <property type="nucleotide sequence ID" value="XM_046109365.1"/>
</dbReference>
<dbReference type="OrthoDB" id="1278353at2759"/>
<dbReference type="EMBL" id="JAGPXC010000013">
    <property type="protein sequence ID" value="KAH6643482.1"/>
    <property type="molecule type" value="Genomic_DNA"/>
</dbReference>
<evidence type="ECO:0000256" key="4">
    <source>
        <dbReference type="ARBA" id="ARBA00022777"/>
    </source>
</evidence>
<keyword evidence="5" id="KW-0067">ATP-binding</keyword>
<keyword evidence="3" id="KW-0547">Nucleotide-binding</keyword>
<evidence type="ECO:0000256" key="1">
    <source>
        <dbReference type="ARBA" id="ARBA00022527"/>
    </source>
</evidence>
<gene>
    <name evidence="9" type="ORF">BKA67DRAFT_697107</name>
</gene>
<evidence type="ECO:0000313" key="10">
    <source>
        <dbReference type="Proteomes" id="UP000758603"/>
    </source>
</evidence>
<proteinExistence type="predicted"/>
<sequence>MASQERPEWWKPSLYPTVDISPKNEDTALSKVVHLQPPSPRAPGILTIASCHVSGLRFPDHVRGSGYTGSGAAIVQNKWQVYAILEYEAFQERIEDFNWDISGRVRWSQIHGPLKFDIYRPSQLTVHLLVRSSSCSGLKEELQVIPLGLIKYNPFQETDSPDRGWRNIQDSTVKIRINVSYIEKKGPDPDVWQNWTQEWSVLKNTSYAYVTCKRGNGNRKYAMRTLPLVVLDADSDITQNIRSKIQQHPFIAPLQFVFESPQGLSLLSPVPSSGHLFYYLQKERRFELDKVMFYAAELVCVLEHLHGLGIIASLKLENILLDSFGHISLCSPNIFGLASNDKNCLLLGTEYPAPELLTGGEISEKVDWWGFGIVLYEMMVGLPPFQHKNAGEQRQKTLSQALQIPKGFPPAANDILHSLLQKSPANRLGANGASELKTHAFFHGINWQELLQRKQMSPLMPVNISTSFVPNPKAPKQRSTPFVVNGVDIRNKFKAITLESHKGEENRVNVYDDVALDAYKHGWELVWDQNIRQFHFKNRLTDEKRPVGPQGSYTTVEAEKAPRTASVSKSNPTVPEDNDEAISRRPSVDQKRDALAAALKAGYNSRVVSQILTYDIDLNIAILKYDHKRDSIIDAIPVTPLEWAVEHEQLDLVNIFLDNGADANHTYSVAIGPALHRAVRKKNQENIAALLKKTNRLFSTRALCSAIEMQDTTSASTLLADGVCCDFKRSDFTPPNPPDIYDSRSGVPTLSAFHLTPPIVRATVLGNAEPGSDATCVWC</sequence>
<dbReference type="GO" id="GO:0005524">
    <property type="term" value="F:ATP binding"/>
    <property type="evidence" value="ECO:0007669"/>
    <property type="project" value="UniProtKB-KW"/>
</dbReference>
<evidence type="ECO:0000256" key="2">
    <source>
        <dbReference type="ARBA" id="ARBA00022679"/>
    </source>
</evidence>
<dbReference type="InterPro" id="IPR002110">
    <property type="entry name" value="Ankyrin_rpt"/>
</dbReference>
<feature type="domain" description="Protein kinase" evidence="8">
    <location>
        <begin position="196"/>
        <end position="442"/>
    </location>
</feature>
<dbReference type="AlphaFoldDB" id="A0A9P8RF73"/>
<evidence type="ECO:0000256" key="3">
    <source>
        <dbReference type="ARBA" id="ARBA00022741"/>
    </source>
</evidence>
<evidence type="ECO:0000256" key="5">
    <source>
        <dbReference type="ARBA" id="ARBA00022840"/>
    </source>
</evidence>
<evidence type="ECO:0000313" key="9">
    <source>
        <dbReference type="EMBL" id="KAH6643482.1"/>
    </source>
</evidence>
<keyword evidence="10" id="KW-1185">Reference proteome</keyword>
<dbReference type="InterPro" id="IPR036770">
    <property type="entry name" value="Ankyrin_rpt-contain_sf"/>
</dbReference>
<accession>A0A9P8RF73</accession>
<comment type="caution">
    <text evidence="9">The sequence shown here is derived from an EMBL/GenBank/DDBJ whole genome shotgun (WGS) entry which is preliminary data.</text>
</comment>
<dbReference type="InterPro" id="IPR000719">
    <property type="entry name" value="Prot_kinase_dom"/>
</dbReference>
<dbReference type="InterPro" id="IPR011009">
    <property type="entry name" value="Kinase-like_dom_sf"/>
</dbReference>
<dbReference type="PROSITE" id="PS50297">
    <property type="entry name" value="ANK_REP_REGION"/>
    <property type="match status" value="1"/>
</dbReference>
<keyword evidence="6" id="KW-0040">ANK repeat</keyword>
<evidence type="ECO:0000259" key="8">
    <source>
        <dbReference type="PROSITE" id="PS50011"/>
    </source>
</evidence>
<evidence type="ECO:0000256" key="7">
    <source>
        <dbReference type="SAM" id="MobiDB-lite"/>
    </source>
</evidence>
<dbReference type="Gene3D" id="3.30.200.20">
    <property type="entry name" value="Phosphorylase Kinase, domain 1"/>
    <property type="match status" value="1"/>
</dbReference>
<dbReference type="Gene3D" id="1.10.510.10">
    <property type="entry name" value="Transferase(Phosphotransferase) domain 1"/>
    <property type="match status" value="1"/>
</dbReference>
<dbReference type="SMART" id="SM00220">
    <property type="entry name" value="S_TKc"/>
    <property type="match status" value="1"/>
</dbReference>
<dbReference type="SUPFAM" id="SSF48403">
    <property type="entry name" value="Ankyrin repeat"/>
    <property type="match status" value="1"/>
</dbReference>
<dbReference type="Gene3D" id="1.25.40.20">
    <property type="entry name" value="Ankyrin repeat-containing domain"/>
    <property type="match status" value="1"/>
</dbReference>